<dbReference type="Proteomes" id="UP000509545">
    <property type="component" value="Chromosome"/>
</dbReference>
<dbReference type="EMBL" id="CP048810">
    <property type="protein sequence ID" value="QKS82228.1"/>
    <property type="molecule type" value="Genomic_DNA"/>
</dbReference>
<sequence length="319" mass="34119">MRPTKRILLTGSTGFVGSRLHAVLGSTYSVVAVSRLPQLASDGSQTIGVGDLSGDTAWADVLQGVDCVVHVAGRAHKLNDKCENPLLEFRKVNVEASLNLARQAHDAGVKRFVFISSIGVHGANTTGTPLDELSPLMPHADYALSKLEAENGLKSISIKNGMELVVIRPPLIYAGHAPGNFQALLKLVASGLPLPFRGVENRRSIIALDNLVDLVSLCVEHPAAANQTFLASDGVDVSTPQIIRCLAKGMGHEARLFPVPDGLISKVARLIGRETTYDQLYGSLVVDSNKARSLLGWTPSIAPDEALFRAGKDYFSRAR</sequence>
<dbReference type="GO" id="GO:0005737">
    <property type="term" value="C:cytoplasm"/>
    <property type="evidence" value="ECO:0007669"/>
    <property type="project" value="TreeGrafter"/>
</dbReference>
<organism evidence="2 3">
    <name type="scientific">Pseudomonas bijieensis</name>
    <dbReference type="NCBI Taxonomy" id="2681983"/>
    <lineage>
        <taxon>Bacteria</taxon>
        <taxon>Pseudomonadati</taxon>
        <taxon>Pseudomonadota</taxon>
        <taxon>Gammaproteobacteria</taxon>
        <taxon>Pseudomonadales</taxon>
        <taxon>Pseudomonadaceae</taxon>
        <taxon>Pseudomonas</taxon>
    </lineage>
</organism>
<dbReference type="PANTHER" id="PTHR48079">
    <property type="entry name" value="PROTEIN YEEZ"/>
    <property type="match status" value="1"/>
</dbReference>
<dbReference type="Gene3D" id="3.40.50.720">
    <property type="entry name" value="NAD(P)-binding Rossmann-like Domain"/>
    <property type="match status" value="1"/>
</dbReference>
<dbReference type="AlphaFoldDB" id="A0A6N1CAQ8"/>
<dbReference type="InterPro" id="IPR051783">
    <property type="entry name" value="NAD(P)-dependent_oxidoreduct"/>
</dbReference>
<gene>
    <name evidence="2" type="ORF">GN234_09855</name>
</gene>
<reference evidence="2 3" key="1">
    <citation type="submission" date="2020-02" db="EMBL/GenBank/DDBJ databases">
        <authorList>
            <person name="Liang J."/>
        </authorList>
    </citation>
    <scope>NUCLEOTIDE SEQUENCE [LARGE SCALE GENOMIC DNA]</scope>
    <source>
        <strain evidence="2 3">L22-9</strain>
    </source>
</reference>
<name>A0A6N1CAQ8_9PSED</name>
<dbReference type="PANTHER" id="PTHR48079:SF6">
    <property type="entry name" value="NAD(P)-BINDING DOMAIN-CONTAINING PROTEIN-RELATED"/>
    <property type="match status" value="1"/>
</dbReference>
<dbReference type="GO" id="GO:0004029">
    <property type="term" value="F:aldehyde dehydrogenase (NAD+) activity"/>
    <property type="evidence" value="ECO:0007669"/>
    <property type="project" value="TreeGrafter"/>
</dbReference>
<dbReference type="KEGG" id="pbz:GN234_09855"/>
<feature type="domain" description="NAD-dependent epimerase/dehydratase" evidence="1">
    <location>
        <begin position="7"/>
        <end position="225"/>
    </location>
</feature>
<evidence type="ECO:0000259" key="1">
    <source>
        <dbReference type="Pfam" id="PF01370"/>
    </source>
</evidence>
<dbReference type="InterPro" id="IPR036291">
    <property type="entry name" value="NAD(P)-bd_dom_sf"/>
</dbReference>
<evidence type="ECO:0000313" key="3">
    <source>
        <dbReference type="Proteomes" id="UP000509545"/>
    </source>
</evidence>
<dbReference type="SUPFAM" id="SSF51735">
    <property type="entry name" value="NAD(P)-binding Rossmann-fold domains"/>
    <property type="match status" value="1"/>
</dbReference>
<accession>A0A6N1CAQ8</accession>
<dbReference type="InterPro" id="IPR001509">
    <property type="entry name" value="Epimerase_deHydtase"/>
</dbReference>
<protein>
    <submittedName>
        <fullName evidence="2">NAD-dependent epimerase/dehydratase family protein</fullName>
    </submittedName>
</protein>
<evidence type="ECO:0000313" key="2">
    <source>
        <dbReference type="EMBL" id="QKS82228.1"/>
    </source>
</evidence>
<keyword evidence="3" id="KW-1185">Reference proteome</keyword>
<dbReference type="RefSeq" id="WP_176688376.1">
    <property type="nucleotide sequence ID" value="NZ_CP048810.1"/>
</dbReference>
<dbReference type="Pfam" id="PF01370">
    <property type="entry name" value="Epimerase"/>
    <property type="match status" value="1"/>
</dbReference>
<proteinExistence type="predicted"/>